<organism evidence="1 2">
    <name type="scientific">Pedobacter africanus</name>
    <dbReference type="NCBI Taxonomy" id="151894"/>
    <lineage>
        <taxon>Bacteria</taxon>
        <taxon>Pseudomonadati</taxon>
        <taxon>Bacteroidota</taxon>
        <taxon>Sphingobacteriia</taxon>
        <taxon>Sphingobacteriales</taxon>
        <taxon>Sphingobacteriaceae</taxon>
        <taxon>Pedobacter</taxon>
    </lineage>
</organism>
<dbReference type="Proteomes" id="UP001246858">
    <property type="component" value="Unassembled WGS sequence"/>
</dbReference>
<dbReference type="EMBL" id="JAVDTF010000002">
    <property type="protein sequence ID" value="MDR6783995.1"/>
    <property type="molecule type" value="Genomic_DNA"/>
</dbReference>
<reference evidence="1" key="1">
    <citation type="submission" date="2023-07" db="EMBL/GenBank/DDBJ databases">
        <title>Sorghum-associated microbial communities from plants grown in Nebraska, USA.</title>
        <authorList>
            <person name="Schachtman D."/>
        </authorList>
    </citation>
    <scope>NUCLEOTIDE SEQUENCE</scope>
    <source>
        <strain evidence="1">2697</strain>
    </source>
</reference>
<protein>
    <submittedName>
        <fullName evidence="1">Membrane protein</fullName>
    </submittedName>
</protein>
<sequence length="151" mass="17347">MKNRLLLPSKYKVYGWVIFLIFVLLHVFANIIYPELGSKLPLSFQKNGPTSFFDPDSNMTFSGAGILLGLMLICFASEKGEDEYISYLRLRSWQLSVLISYGILFVANLLVYGGAFFSFMIYNLLTVLLVFIITFNLSLYKLKRERLADEK</sequence>
<comment type="caution">
    <text evidence="1">The sequence shown here is derived from an EMBL/GenBank/DDBJ whole genome shotgun (WGS) entry which is preliminary data.</text>
</comment>
<evidence type="ECO:0000313" key="2">
    <source>
        <dbReference type="Proteomes" id="UP001246858"/>
    </source>
</evidence>
<keyword evidence="2" id="KW-1185">Reference proteome</keyword>
<gene>
    <name evidence="1" type="ORF">J2X78_002560</name>
</gene>
<evidence type="ECO:0000313" key="1">
    <source>
        <dbReference type="EMBL" id="MDR6783995.1"/>
    </source>
</evidence>
<accession>A0ACC6KXS1</accession>
<proteinExistence type="predicted"/>
<name>A0ACC6KXS1_9SPHI</name>